<dbReference type="InterPro" id="IPR001841">
    <property type="entry name" value="Znf_RING"/>
</dbReference>
<dbReference type="PANTHER" id="PTHR12549:SF64">
    <property type="entry name" value="OS02G0828900 PROTEIN"/>
    <property type="match status" value="1"/>
</dbReference>
<dbReference type="EMBL" id="OZ075112">
    <property type="protein sequence ID" value="CAL4967771.1"/>
    <property type="molecule type" value="Genomic_DNA"/>
</dbReference>
<feature type="compositionally biased region" description="Basic and acidic residues" evidence="8">
    <location>
        <begin position="820"/>
        <end position="850"/>
    </location>
</feature>
<dbReference type="InterPro" id="IPR018866">
    <property type="entry name" value="Znf-4CXXC_R1"/>
</dbReference>
<keyword evidence="5" id="KW-0804">Transcription</keyword>
<dbReference type="PROSITE" id="PS51184">
    <property type="entry name" value="JMJC"/>
    <property type="match status" value="1"/>
</dbReference>
<feature type="compositionally biased region" description="Basic and acidic residues" evidence="8">
    <location>
        <begin position="158"/>
        <end position="167"/>
    </location>
</feature>
<dbReference type="Pfam" id="PF02373">
    <property type="entry name" value="JmjC"/>
    <property type="match status" value="1"/>
</dbReference>
<feature type="region of interest" description="Disordered" evidence="8">
    <location>
        <begin position="1"/>
        <end position="177"/>
    </location>
</feature>
<feature type="domain" description="RING-type" evidence="9">
    <location>
        <begin position="228"/>
        <end position="275"/>
    </location>
</feature>
<keyword evidence="4" id="KW-0805">Transcription regulation</keyword>
<gene>
    <name evidence="11" type="ORF">URODEC1_LOCUS48596</name>
</gene>
<feature type="compositionally biased region" description="Basic and acidic residues" evidence="8">
    <location>
        <begin position="886"/>
        <end position="898"/>
    </location>
</feature>
<reference evidence="11 12" key="2">
    <citation type="submission" date="2024-10" db="EMBL/GenBank/DDBJ databases">
        <authorList>
            <person name="Ryan C."/>
        </authorList>
    </citation>
    <scope>NUCLEOTIDE SEQUENCE [LARGE SCALE GENOMIC DNA]</scope>
</reference>
<dbReference type="InterPro" id="IPR017956">
    <property type="entry name" value="AT_hook_DNA-bd_motif"/>
</dbReference>
<evidence type="ECO:0000256" key="5">
    <source>
        <dbReference type="ARBA" id="ARBA00023163"/>
    </source>
</evidence>
<feature type="region of interest" description="Disordered" evidence="8">
    <location>
        <begin position="797"/>
        <end position="898"/>
    </location>
</feature>
<dbReference type="FunFam" id="2.60.120.650:FF:000033">
    <property type="entry name" value="Transcription factor jumonji (JmjC) domain-containing protein"/>
    <property type="match status" value="1"/>
</dbReference>
<dbReference type="PROSITE" id="PS50089">
    <property type="entry name" value="ZF_RING_2"/>
    <property type="match status" value="1"/>
</dbReference>
<dbReference type="FunFam" id="2.60.120.650:FF:000034">
    <property type="entry name" value="Transcription factor jumonji (JmjC) domain-containing protein"/>
    <property type="match status" value="1"/>
</dbReference>
<feature type="compositionally biased region" description="Basic and acidic residues" evidence="8">
    <location>
        <begin position="81"/>
        <end position="98"/>
    </location>
</feature>
<dbReference type="InterPro" id="IPR045109">
    <property type="entry name" value="LSDs-like"/>
</dbReference>
<evidence type="ECO:0000313" key="12">
    <source>
        <dbReference type="Proteomes" id="UP001497457"/>
    </source>
</evidence>
<dbReference type="InterPro" id="IPR003347">
    <property type="entry name" value="JmjC_dom"/>
</dbReference>
<feature type="compositionally biased region" description="Basic residues" evidence="8">
    <location>
        <begin position="29"/>
        <end position="46"/>
    </location>
</feature>
<dbReference type="PANTHER" id="PTHR12549">
    <property type="entry name" value="JMJC DOMAIN-CONTAINING HISTONE DEMETHYLATION PROTEIN"/>
    <property type="match status" value="1"/>
</dbReference>
<sequence>MAEDAEGIEVEAGTMEEIPAAGGGEETKRKRGRPKGSFKKKTRSNPKPRTMGSRRTGDRAFALRALSPGDLERGVAAGTRVLRERKPAANSYYERDTDTDTEDDEETTNDRIIQRPHKGSDSGKKRGRPRKTKVDQLDSKALFSNRKNSGELNGSDAEAARGKESKTGKVLQTAKKRKTRDDGEEFITKKLKNNDKEEKKLLSAKHKQCDANVMVGREILRGENALMCHQCQRKDKGRVVWCKSCKKKRFCVPCMKLWYPNLPEDDFAAKCPYCRKNCNCKACLRMRRVEEPPKKDISQENQFRYACRIVSLLLPWMRELRQEQMEEKEVEAKIQGVSMNDIKVEQAECEVDDRVYCNKCRTSIVNFHRRCKNCSYDLCLNCCKELRKGEIPGGEEVGIVSYEDRGRDYVFGKSKYNKKSVSLRRPKNSSNGDSYDGMAAVEKPNNHLLLWKAKSDGSIPCPPKEIGGCGGTLLNLKCLFPEKVLDELEDRANKVHRSETFAKAVVRRSDRCPCFDHSSKIGTDCKSVRQAANRKESSDNFLYCPVATDIQDDDLVHFQMHWEKGEPVVVSDVLQLTSGLSWEPMVMWRALRERSKGKAEDEQFAVVAIDCLDWCEVEINIHMFFSGYTTGRAHPRTHWPEMLKLKDWPPSSSFDDRLPRHGAEFISALPFPEYTDPRYGPLNLAVKLPDDALKPDLGPKTYIAYGFHKELGRGDSVTKLHCDMSDAVNILTHTAEPTCQNNLCQFEKIQKDMRAQDLQELYGGLKSSTELMLSHSPTEYKDKAVDEARDTLYSREDNGANKYSFTGLDMNALPPDDSEGGAKDKESSQESVSRSELEQCPDHSNEDSTSDKTYNGSHCISDEVGTGMRRHGNRFRGALNEVGTKSQEKPKKVDCNGTDERQISKGIQEKPVAGESSEKQNTGGALWDIFRREDSEKLQDYLRKHSSEFRHIHCNPVNQVIHPIHDQSFYLTAEHKRKLKEEYGVEPWTFEQKLGEAVFIPAGCPHQVRNLKSCIKVALDFVSPENIGECVKLTGEFRRLPSSHRANEDKLEIKKIALHALNDVVNFLDPCSSKGLASGTGEPRNIAKSVDEKVRPPPKRPGGRQRGLVLEGDDLNCEDNGGKRSEEGVVENNKPKRPGRGRPAGSRKRGD</sequence>
<organism evidence="11 12">
    <name type="scientific">Urochloa decumbens</name>
    <dbReference type="NCBI Taxonomy" id="240449"/>
    <lineage>
        <taxon>Eukaryota</taxon>
        <taxon>Viridiplantae</taxon>
        <taxon>Streptophyta</taxon>
        <taxon>Embryophyta</taxon>
        <taxon>Tracheophyta</taxon>
        <taxon>Spermatophyta</taxon>
        <taxon>Magnoliopsida</taxon>
        <taxon>Liliopsida</taxon>
        <taxon>Poales</taxon>
        <taxon>Poaceae</taxon>
        <taxon>PACMAD clade</taxon>
        <taxon>Panicoideae</taxon>
        <taxon>Panicodae</taxon>
        <taxon>Paniceae</taxon>
        <taxon>Melinidinae</taxon>
        <taxon>Urochloa</taxon>
    </lineage>
</organism>
<dbReference type="SMART" id="SM00558">
    <property type="entry name" value="JmjC"/>
    <property type="match status" value="1"/>
</dbReference>
<dbReference type="Proteomes" id="UP001497457">
    <property type="component" value="Chromosome 2b"/>
</dbReference>
<keyword evidence="7" id="KW-0862">Zinc</keyword>
<dbReference type="GO" id="GO:0005634">
    <property type="term" value="C:nucleus"/>
    <property type="evidence" value="ECO:0007669"/>
    <property type="project" value="UniProtKB-SubCell"/>
</dbReference>
<proteinExistence type="inferred from homology"/>
<comment type="similarity">
    <text evidence="2">Belongs to the JARID1 histone demethylase family.</text>
</comment>
<dbReference type="Pfam" id="PF10497">
    <property type="entry name" value="zf-4CXXC_R1"/>
    <property type="match status" value="1"/>
</dbReference>
<evidence type="ECO:0000259" key="9">
    <source>
        <dbReference type="PROSITE" id="PS50089"/>
    </source>
</evidence>
<feature type="compositionally biased region" description="Basic and acidic residues" evidence="8">
    <location>
        <begin position="108"/>
        <end position="124"/>
    </location>
</feature>
<evidence type="ECO:0000313" key="11">
    <source>
        <dbReference type="EMBL" id="CAL4967771.1"/>
    </source>
</evidence>
<dbReference type="Gene3D" id="2.60.120.650">
    <property type="entry name" value="Cupin"/>
    <property type="match status" value="2"/>
</dbReference>
<evidence type="ECO:0000256" key="7">
    <source>
        <dbReference type="PROSITE-ProRule" id="PRU00175"/>
    </source>
</evidence>
<evidence type="ECO:0000256" key="8">
    <source>
        <dbReference type="SAM" id="MobiDB-lite"/>
    </source>
</evidence>
<feature type="compositionally biased region" description="Basic residues" evidence="8">
    <location>
        <begin position="1135"/>
        <end position="1151"/>
    </location>
</feature>
<feature type="domain" description="JmjC" evidence="10">
    <location>
        <begin position="677"/>
        <end position="1038"/>
    </location>
</feature>
<dbReference type="GO" id="GO:0008270">
    <property type="term" value="F:zinc ion binding"/>
    <property type="evidence" value="ECO:0007669"/>
    <property type="project" value="UniProtKB-KW"/>
</dbReference>
<keyword evidence="12" id="KW-1185">Reference proteome</keyword>
<evidence type="ECO:0000256" key="2">
    <source>
        <dbReference type="ARBA" id="ARBA00006801"/>
    </source>
</evidence>
<comment type="subcellular location">
    <subcellularLocation>
        <location evidence="1">Nucleus</location>
    </subcellularLocation>
</comment>
<reference evidence="12" key="1">
    <citation type="submission" date="2024-06" db="EMBL/GenBank/DDBJ databases">
        <authorList>
            <person name="Ryan C."/>
        </authorList>
    </citation>
    <scope>NUCLEOTIDE SEQUENCE [LARGE SCALE GENOMIC DNA]</scope>
</reference>
<dbReference type="SUPFAM" id="SSF51197">
    <property type="entry name" value="Clavaminate synthase-like"/>
    <property type="match status" value="1"/>
</dbReference>
<keyword evidence="7" id="KW-0863">Zinc-finger</keyword>
<evidence type="ECO:0000256" key="6">
    <source>
        <dbReference type="ARBA" id="ARBA00023242"/>
    </source>
</evidence>
<dbReference type="AlphaFoldDB" id="A0ABC8ZWY7"/>
<name>A0ABC8ZWY7_9POAL</name>
<evidence type="ECO:0000256" key="3">
    <source>
        <dbReference type="ARBA" id="ARBA00022723"/>
    </source>
</evidence>
<protein>
    <recommendedName>
        <fullName evidence="13">Transcription factor jumonji (JmjC) domain-containing protein</fullName>
    </recommendedName>
</protein>
<evidence type="ECO:0008006" key="13">
    <source>
        <dbReference type="Google" id="ProtNLM"/>
    </source>
</evidence>
<feature type="region of interest" description="Disordered" evidence="8">
    <location>
        <begin position="1074"/>
        <end position="1151"/>
    </location>
</feature>
<keyword evidence="3" id="KW-0479">Metal-binding</keyword>
<evidence type="ECO:0000259" key="10">
    <source>
        <dbReference type="PROSITE" id="PS51184"/>
    </source>
</evidence>
<evidence type="ECO:0000256" key="4">
    <source>
        <dbReference type="ARBA" id="ARBA00023015"/>
    </source>
</evidence>
<dbReference type="SMART" id="SM00384">
    <property type="entry name" value="AT_hook"/>
    <property type="match status" value="2"/>
</dbReference>
<accession>A0ABC8ZWY7</accession>
<keyword evidence="6" id="KW-0539">Nucleus</keyword>
<evidence type="ECO:0000256" key="1">
    <source>
        <dbReference type="ARBA" id="ARBA00004123"/>
    </source>
</evidence>